<dbReference type="PANTHER" id="PTHR11627">
    <property type="entry name" value="FRUCTOSE-BISPHOSPHATE ALDOLASE"/>
    <property type="match status" value="1"/>
</dbReference>
<dbReference type="GO" id="GO:0004332">
    <property type="term" value="F:fructose-bisphosphate aldolase activity"/>
    <property type="evidence" value="ECO:0007669"/>
    <property type="project" value="UniProtKB-EC"/>
</dbReference>
<protein>
    <recommendedName>
        <fullName evidence="4 8">Fructose-bisphosphate aldolase</fullName>
        <ecNumber evidence="4 8">4.1.2.13</ecNumber>
    </recommendedName>
</protein>
<evidence type="ECO:0000313" key="9">
    <source>
        <dbReference type="EMBL" id="KAJ0971070.1"/>
    </source>
</evidence>
<name>A0A9D5HCA6_9LILI</name>
<comment type="caution">
    <text evidence="9">The sequence shown here is derived from an EMBL/GenBank/DDBJ whole genome shotgun (WGS) entry which is preliminary data.</text>
</comment>
<keyword evidence="10" id="KW-1185">Reference proteome</keyword>
<evidence type="ECO:0000313" key="10">
    <source>
        <dbReference type="Proteomes" id="UP001085076"/>
    </source>
</evidence>
<evidence type="ECO:0000256" key="8">
    <source>
        <dbReference type="RuleBase" id="RU003994"/>
    </source>
</evidence>
<dbReference type="Gene3D" id="3.20.20.70">
    <property type="entry name" value="Aldolase class I"/>
    <property type="match status" value="2"/>
</dbReference>
<comment type="catalytic activity">
    <reaction evidence="1 8">
        <text>beta-D-fructose 1,6-bisphosphate = D-glyceraldehyde 3-phosphate + dihydroxyacetone phosphate</text>
        <dbReference type="Rhea" id="RHEA:14729"/>
        <dbReference type="ChEBI" id="CHEBI:32966"/>
        <dbReference type="ChEBI" id="CHEBI:57642"/>
        <dbReference type="ChEBI" id="CHEBI:59776"/>
        <dbReference type="EC" id="4.1.2.13"/>
    </reaction>
</comment>
<dbReference type="InterPro" id="IPR000741">
    <property type="entry name" value="FBA_I"/>
</dbReference>
<dbReference type="InterPro" id="IPR029768">
    <property type="entry name" value="Aldolase_I_AS"/>
</dbReference>
<dbReference type="GO" id="GO:0006096">
    <property type="term" value="P:glycolytic process"/>
    <property type="evidence" value="ECO:0007669"/>
    <property type="project" value="UniProtKB-KW"/>
</dbReference>
<comment type="pathway">
    <text evidence="2">Carbohydrate degradation; glycolysis; D-glyceraldehyde 3-phosphate and glycerone phosphate from D-glucose: step 4/4.</text>
</comment>
<dbReference type="SUPFAM" id="SSF51569">
    <property type="entry name" value="Aldolase"/>
    <property type="match status" value="1"/>
</dbReference>
<gene>
    <name evidence="9" type="ORF">J5N97_019029</name>
</gene>
<evidence type="ECO:0000256" key="3">
    <source>
        <dbReference type="ARBA" id="ARBA00010387"/>
    </source>
</evidence>
<dbReference type="PROSITE" id="PS00158">
    <property type="entry name" value="ALDOLASE_CLASS_I"/>
    <property type="match status" value="1"/>
</dbReference>
<evidence type="ECO:0000256" key="6">
    <source>
        <dbReference type="ARBA" id="ARBA00023239"/>
    </source>
</evidence>
<evidence type="ECO:0000256" key="2">
    <source>
        <dbReference type="ARBA" id="ARBA00004714"/>
    </source>
</evidence>
<evidence type="ECO:0000256" key="7">
    <source>
        <dbReference type="ARBA" id="ARBA00023270"/>
    </source>
</evidence>
<organism evidence="9 10">
    <name type="scientific">Dioscorea zingiberensis</name>
    <dbReference type="NCBI Taxonomy" id="325984"/>
    <lineage>
        <taxon>Eukaryota</taxon>
        <taxon>Viridiplantae</taxon>
        <taxon>Streptophyta</taxon>
        <taxon>Embryophyta</taxon>
        <taxon>Tracheophyta</taxon>
        <taxon>Spermatophyta</taxon>
        <taxon>Magnoliopsida</taxon>
        <taxon>Liliopsida</taxon>
        <taxon>Dioscoreales</taxon>
        <taxon>Dioscoreaceae</taxon>
        <taxon>Dioscorea</taxon>
    </lineage>
</organism>
<proteinExistence type="inferred from homology"/>
<keyword evidence="6 8" id="KW-0456">Lyase</keyword>
<comment type="similarity">
    <text evidence="3 8">Belongs to the class I fructose-bisphosphate aldolase family.</text>
</comment>
<accession>A0A9D5HCA6</accession>
<evidence type="ECO:0000256" key="5">
    <source>
        <dbReference type="ARBA" id="ARBA00023152"/>
    </source>
</evidence>
<dbReference type="InterPro" id="IPR013785">
    <property type="entry name" value="Aldolase_TIM"/>
</dbReference>
<dbReference type="OrthoDB" id="36455at2759"/>
<evidence type="ECO:0000256" key="1">
    <source>
        <dbReference type="ARBA" id="ARBA00000441"/>
    </source>
</evidence>
<reference evidence="9" key="1">
    <citation type="submission" date="2021-03" db="EMBL/GenBank/DDBJ databases">
        <authorList>
            <person name="Li Z."/>
            <person name="Yang C."/>
        </authorList>
    </citation>
    <scope>NUCLEOTIDE SEQUENCE</scope>
    <source>
        <strain evidence="9">Dzin_1.0</strain>
        <tissue evidence="9">Leaf</tissue>
    </source>
</reference>
<reference evidence="9" key="2">
    <citation type="journal article" date="2022" name="Hortic Res">
        <title>The genome of Dioscorea zingiberensis sheds light on the biosynthesis, origin and evolution of the medicinally important diosgenin saponins.</title>
        <authorList>
            <person name="Li Y."/>
            <person name="Tan C."/>
            <person name="Li Z."/>
            <person name="Guo J."/>
            <person name="Li S."/>
            <person name="Chen X."/>
            <person name="Wang C."/>
            <person name="Dai X."/>
            <person name="Yang H."/>
            <person name="Song W."/>
            <person name="Hou L."/>
            <person name="Xu J."/>
            <person name="Tong Z."/>
            <person name="Xu A."/>
            <person name="Yuan X."/>
            <person name="Wang W."/>
            <person name="Yang Q."/>
            <person name="Chen L."/>
            <person name="Sun Z."/>
            <person name="Wang K."/>
            <person name="Pan B."/>
            <person name="Chen J."/>
            <person name="Bao Y."/>
            <person name="Liu F."/>
            <person name="Qi X."/>
            <person name="Gang D.R."/>
            <person name="Wen J."/>
            <person name="Li J."/>
        </authorList>
    </citation>
    <scope>NUCLEOTIDE SEQUENCE</scope>
    <source>
        <strain evidence="9">Dzin_1.0</strain>
    </source>
</reference>
<keyword evidence="5 8" id="KW-0324">Glycolysis</keyword>
<dbReference type="Proteomes" id="UP001085076">
    <property type="component" value="Miscellaneous, Linkage group lg05"/>
</dbReference>
<sequence>MLLVSAPDLGNYISGAILFRGDTLPNNSRGQEDSGRRDVLASQNIVPGIKVDKGLLPLAGSNDETWCRGLDVWRLARLRTNSKAHGLPNGKLIISIPNGPSVLAVKEAASLPYHKTLEVAEKVWAEVFYYLAENNVMFEGILLKPSCMVTPGAE</sequence>
<evidence type="ECO:0000256" key="4">
    <source>
        <dbReference type="ARBA" id="ARBA00013068"/>
    </source>
</evidence>
<dbReference type="Pfam" id="PF00274">
    <property type="entry name" value="Glycolytic"/>
    <property type="match status" value="2"/>
</dbReference>
<dbReference type="EMBL" id="JAGGNH010000005">
    <property type="protein sequence ID" value="KAJ0971070.1"/>
    <property type="molecule type" value="Genomic_DNA"/>
</dbReference>
<keyword evidence="7" id="KW-0704">Schiff base</keyword>
<dbReference type="AlphaFoldDB" id="A0A9D5HCA6"/>
<dbReference type="EC" id="4.1.2.13" evidence="4 8"/>